<evidence type="ECO:0000313" key="2">
    <source>
        <dbReference type="Proteomes" id="UP000523007"/>
    </source>
</evidence>
<sequence length="68" mass="7558">MELTQTSRGGATGCLLYSNDLHQMDAPIRAAGLTTDDLARFHELMLDPRLRVSFFPFVCTRGQKPMTG</sequence>
<name>A0A7W7RC47_9ACTN</name>
<dbReference type="AlphaFoldDB" id="A0A7W7RC47"/>
<protein>
    <submittedName>
        <fullName evidence="1">Uncharacterized protein</fullName>
    </submittedName>
</protein>
<dbReference type="Proteomes" id="UP000523007">
    <property type="component" value="Unassembled WGS sequence"/>
</dbReference>
<accession>A0A7W7RC47</accession>
<dbReference type="EMBL" id="JACHJT010000001">
    <property type="protein sequence ID" value="MBB4929209.1"/>
    <property type="molecule type" value="Genomic_DNA"/>
</dbReference>
<evidence type="ECO:0000313" key="1">
    <source>
        <dbReference type="EMBL" id="MBB4929209.1"/>
    </source>
</evidence>
<organism evidence="1 2">
    <name type="scientific">Lipingzhangella halophila</name>
    <dbReference type="NCBI Taxonomy" id="1783352"/>
    <lineage>
        <taxon>Bacteria</taxon>
        <taxon>Bacillati</taxon>
        <taxon>Actinomycetota</taxon>
        <taxon>Actinomycetes</taxon>
        <taxon>Streptosporangiales</taxon>
        <taxon>Nocardiopsidaceae</taxon>
        <taxon>Lipingzhangella</taxon>
    </lineage>
</organism>
<reference evidence="1 2" key="1">
    <citation type="submission" date="2020-08" db="EMBL/GenBank/DDBJ databases">
        <title>Sequencing the genomes of 1000 actinobacteria strains.</title>
        <authorList>
            <person name="Klenk H.-P."/>
        </authorList>
    </citation>
    <scope>NUCLEOTIDE SEQUENCE [LARGE SCALE GENOMIC DNA]</scope>
    <source>
        <strain evidence="1 2">DSM 102030</strain>
    </source>
</reference>
<comment type="caution">
    <text evidence="1">The sequence shown here is derived from an EMBL/GenBank/DDBJ whole genome shotgun (WGS) entry which is preliminary data.</text>
</comment>
<gene>
    <name evidence="1" type="ORF">F4561_000029</name>
</gene>
<proteinExistence type="predicted"/>
<keyword evidence="2" id="KW-1185">Reference proteome</keyword>
<dbReference type="RefSeq" id="WP_221445312.1">
    <property type="nucleotide sequence ID" value="NZ_JACHJT010000001.1"/>
</dbReference>